<protein>
    <recommendedName>
        <fullName evidence="3 9">Glucose-6-phosphate isomerase</fullName>
        <ecNumber evidence="3 9">5.3.1.9</ecNumber>
    </recommendedName>
</protein>
<dbReference type="GO" id="GO:0005829">
    <property type="term" value="C:cytosol"/>
    <property type="evidence" value="ECO:0007669"/>
    <property type="project" value="TreeGrafter"/>
</dbReference>
<organism evidence="10 11">
    <name type="scientific">Syncephalis pseudoplumigaleata</name>
    <dbReference type="NCBI Taxonomy" id="1712513"/>
    <lineage>
        <taxon>Eukaryota</taxon>
        <taxon>Fungi</taxon>
        <taxon>Fungi incertae sedis</taxon>
        <taxon>Zoopagomycota</taxon>
        <taxon>Zoopagomycotina</taxon>
        <taxon>Zoopagomycetes</taxon>
        <taxon>Zoopagales</taxon>
        <taxon>Piptocephalidaceae</taxon>
        <taxon>Syncephalis</taxon>
    </lineage>
</organism>
<dbReference type="CDD" id="cd05015">
    <property type="entry name" value="SIS_PGI_1"/>
    <property type="match status" value="1"/>
</dbReference>
<comment type="function">
    <text evidence="7">In the cytoplasm, catalyzes the conversion of glucose-6-phosphate to fructose-6-phosphate, the second step in glycolysis, and the reverse reaction during gluconeogenesis.</text>
</comment>
<dbReference type="PROSITE" id="PS51463">
    <property type="entry name" value="P_GLUCOSE_ISOMERASE_3"/>
    <property type="match status" value="1"/>
</dbReference>
<dbReference type="GO" id="GO:0004347">
    <property type="term" value="F:glucose-6-phosphate isomerase activity"/>
    <property type="evidence" value="ECO:0007669"/>
    <property type="project" value="UniProtKB-EC"/>
</dbReference>
<dbReference type="PRINTS" id="PR00662">
    <property type="entry name" value="G6PISOMERASE"/>
</dbReference>
<comment type="similarity">
    <text evidence="2 9">Belongs to the GPI family.</text>
</comment>
<dbReference type="OrthoDB" id="5831190at2759"/>
<comment type="catalytic activity">
    <reaction evidence="8 9">
        <text>alpha-D-glucose 6-phosphate = beta-D-fructose 6-phosphate</text>
        <dbReference type="Rhea" id="RHEA:11816"/>
        <dbReference type="ChEBI" id="CHEBI:57634"/>
        <dbReference type="ChEBI" id="CHEBI:58225"/>
        <dbReference type="EC" id="5.3.1.9"/>
    </reaction>
</comment>
<evidence type="ECO:0000256" key="8">
    <source>
        <dbReference type="ARBA" id="ARBA00029321"/>
    </source>
</evidence>
<dbReference type="GO" id="GO:0051156">
    <property type="term" value="P:glucose 6-phosphate metabolic process"/>
    <property type="evidence" value="ECO:0007669"/>
    <property type="project" value="TreeGrafter"/>
</dbReference>
<dbReference type="Gene3D" id="1.10.1390.10">
    <property type="match status" value="1"/>
</dbReference>
<dbReference type="PANTHER" id="PTHR11469:SF1">
    <property type="entry name" value="GLUCOSE-6-PHOSPHATE ISOMERASE"/>
    <property type="match status" value="1"/>
</dbReference>
<dbReference type="InterPro" id="IPR023096">
    <property type="entry name" value="G6P_Isomerase_C"/>
</dbReference>
<dbReference type="CDD" id="cd05016">
    <property type="entry name" value="SIS_PGI_2"/>
    <property type="match status" value="1"/>
</dbReference>
<dbReference type="GO" id="GO:0006094">
    <property type="term" value="P:gluconeogenesis"/>
    <property type="evidence" value="ECO:0007669"/>
    <property type="project" value="UniProtKB-KW"/>
</dbReference>
<keyword evidence="4 9" id="KW-0312">Gluconeogenesis</keyword>
<dbReference type="EC" id="5.3.1.9" evidence="3 9"/>
<evidence type="ECO:0000313" key="10">
    <source>
        <dbReference type="EMBL" id="RKP26943.1"/>
    </source>
</evidence>
<evidence type="ECO:0000256" key="9">
    <source>
        <dbReference type="RuleBase" id="RU000612"/>
    </source>
</evidence>
<gene>
    <name evidence="10" type="ORF">SYNPS1DRAFT_13420</name>
</gene>
<keyword evidence="5 9" id="KW-0324">Glycolysis</keyword>
<evidence type="ECO:0000256" key="3">
    <source>
        <dbReference type="ARBA" id="ARBA00011952"/>
    </source>
</evidence>
<dbReference type="Gene3D" id="3.40.50.10490">
    <property type="entry name" value="Glucose-6-phosphate isomerase like protein, domain 1"/>
    <property type="match status" value="2"/>
</dbReference>
<proteinExistence type="inferred from homology"/>
<dbReference type="PROSITE" id="PS00174">
    <property type="entry name" value="P_GLUCOSE_ISOMERASE_2"/>
    <property type="match status" value="1"/>
</dbReference>
<name>A0A4P9Z324_9FUNG</name>
<dbReference type="GO" id="GO:0097367">
    <property type="term" value="F:carbohydrate derivative binding"/>
    <property type="evidence" value="ECO:0007669"/>
    <property type="project" value="InterPro"/>
</dbReference>
<dbReference type="InterPro" id="IPR046348">
    <property type="entry name" value="SIS_dom_sf"/>
</dbReference>
<evidence type="ECO:0000313" key="11">
    <source>
        <dbReference type="Proteomes" id="UP000278143"/>
    </source>
</evidence>
<comment type="pathway">
    <text evidence="1 9">Carbohydrate degradation; glycolysis; D-glyceraldehyde 3-phosphate and glycerone phosphate from D-glucose: step 2/4.</text>
</comment>
<evidence type="ECO:0000256" key="6">
    <source>
        <dbReference type="ARBA" id="ARBA00023235"/>
    </source>
</evidence>
<evidence type="ECO:0000256" key="1">
    <source>
        <dbReference type="ARBA" id="ARBA00004926"/>
    </source>
</evidence>
<dbReference type="FunFam" id="3.40.50.10490:FF:000004">
    <property type="entry name" value="Glucose-6-phosphate isomerase"/>
    <property type="match status" value="1"/>
</dbReference>
<dbReference type="NCBIfam" id="NF001211">
    <property type="entry name" value="PRK00179.1"/>
    <property type="match status" value="1"/>
</dbReference>
<dbReference type="GO" id="GO:0006096">
    <property type="term" value="P:glycolytic process"/>
    <property type="evidence" value="ECO:0007669"/>
    <property type="project" value="UniProtKB-UniPathway"/>
</dbReference>
<dbReference type="InterPro" id="IPR035476">
    <property type="entry name" value="SIS_PGI_1"/>
</dbReference>
<evidence type="ECO:0000256" key="7">
    <source>
        <dbReference type="ARBA" id="ARBA00024178"/>
    </source>
</evidence>
<reference evidence="11" key="1">
    <citation type="journal article" date="2018" name="Nat. Microbiol.">
        <title>Leveraging single-cell genomics to expand the fungal tree of life.</title>
        <authorList>
            <person name="Ahrendt S.R."/>
            <person name="Quandt C.A."/>
            <person name="Ciobanu D."/>
            <person name="Clum A."/>
            <person name="Salamov A."/>
            <person name="Andreopoulos B."/>
            <person name="Cheng J.F."/>
            <person name="Woyke T."/>
            <person name="Pelin A."/>
            <person name="Henrissat B."/>
            <person name="Reynolds N.K."/>
            <person name="Benny G.L."/>
            <person name="Smith M.E."/>
            <person name="James T.Y."/>
            <person name="Grigoriev I.V."/>
        </authorList>
    </citation>
    <scope>NUCLEOTIDE SEQUENCE [LARGE SCALE GENOMIC DNA]</scope>
    <source>
        <strain evidence="11">Benny S71-1</strain>
    </source>
</reference>
<dbReference type="AlphaFoldDB" id="A0A4P9Z324"/>
<evidence type="ECO:0000256" key="5">
    <source>
        <dbReference type="ARBA" id="ARBA00023152"/>
    </source>
</evidence>
<dbReference type="InterPro" id="IPR035482">
    <property type="entry name" value="SIS_PGI_2"/>
</dbReference>
<dbReference type="Proteomes" id="UP000278143">
    <property type="component" value="Unassembled WGS sequence"/>
</dbReference>
<dbReference type="InterPro" id="IPR001672">
    <property type="entry name" value="G6P_Isomerase"/>
</dbReference>
<sequence length="558" mass="61368">MSPLTELPAWKALQAHYEEEGRHLNLTALFASNPTRFAQYSSEFKDAATDTTILVDYSKNLVSDRTLALLLRLAEEADVAGLRDRMFNGEAINFTERRSVLHVALRNVSRWRTFADADGVRVDDEVAAVLAQMKRCADAVRGGTWTGYTGERITDVVNIGIGGSDLGPAMVCQALTPYRGEQGPRAHFVSNVDGTHLAEVLKQVRPETTLFIVASKTFTTMETLRNAESAKAWFLASAQQPAHVAKHFIALSTNIEATSAFGIAPENVFQFWDWVGGRYSLWSAIGLSIAIHIGYEHFEALLRGAEAMDRHFATAPLAENLPVLLGLLGVWYIDFHGATTHAVLPYDQYLGRLPAYLQQADMESNGKHVNAQGESVNYATGPVLWGEPGTNGQHAFYQLIHQGTQLIPCDFIAPLQSHNPLASNEHQAMLLANFLAQPEALMRGKSLATVKQETTAAELAPHRVFEGNRPTNSMLIRGLLTPAALGALIALYEHKIFVQGAIWQINSYDQWGVELGKVLAKRVLDELQGRQPLGELDHDPSTTQLVAYVANFLQTSSK</sequence>
<dbReference type="HAMAP" id="MF_00473">
    <property type="entry name" value="G6P_isomerase"/>
    <property type="match status" value="1"/>
</dbReference>
<dbReference type="PANTHER" id="PTHR11469">
    <property type="entry name" value="GLUCOSE-6-PHOSPHATE ISOMERASE"/>
    <property type="match status" value="1"/>
</dbReference>
<evidence type="ECO:0000256" key="2">
    <source>
        <dbReference type="ARBA" id="ARBA00006604"/>
    </source>
</evidence>
<dbReference type="SUPFAM" id="SSF53697">
    <property type="entry name" value="SIS domain"/>
    <property type="match status" value="1"/>
</dbReference>
<accession>A0A4P9Z324</accession>
<dbReference type="InterPro" id="IPR018189">
    <property type="entry name" value="Phosphoglucose_isomerase_CS"/>
</dbReference>
<dbReference type="UniPathway" id="UPA00109">
    <property type="reaction ID" value="UER00181"/>
</dbReference>
<dbReference type="EMBL" id="KZ989301">
    <property type="protein sequence ID" value="RKP26943.1"/>
    <property type="molecule type" value="Genomic_DNA"/>
</dbReference>
<dbReference type="GO" id="GO:0048029">
    <property type="term" value="F:monosaccharide binding"/>
    <property type="evidence" value="ECO:0007669"/>
    <property type="project" value="TreeGrafter"/>
</dbReference>
<keyword evidence="6 9" id="KW-0413">Isomerase</keyword>
<dbReference type="PROSITE" id="PS00765">
    <property type="entry name" value="P_GLUCOSE_ISOMERASE_1"/>
    <property type="match status" value="1"/>
</dbReference>
<dbReference type="Pfam" id="PF00342">
    <property type="entry name" value="PGI"/>
    <property type="match status" value="1"/>
</dbReference>
<evidence type="ECO:0000256" key="4">
    <source>
        <dbReference type="ARBA" id="ARBA00022432"/>
    </source>
</evidence>
<keyword evidence="11" id="KW-1185">Reference proteome</keyword>